<dbReference type="Proteomes" id="UP001302126">
    <property type="component" value="Unassembled WGS sequence"/>
</dbReference>
<comment type="caution">
    <text evidence="1">The sequence shown here is derived from an EMBL/GenBank/DDBJ whole genome shotgun (WGS) entry which is preliminary data.</text>
</comment>
<organism evidence="1 2">
    <name type="scientific">Podospora australis</name>
    <dbReference type="NCBI Taxonomy" id="1536484"/>
    <lineage>
        <taxon>Eukaryota</taxon>
        <taxon>Fungi</taxon>
        <taxon>Dikarya</taxon>
        <taxon>Ascomycota</taxon>
        <taxon>Pezizomycotina</taxon>
        <taxon>Sordariomycetes</taxon>
        <taxon>Sordariomycetidae</taxon>
        <taxon>Sordariales</taxon>
        <taxon>Podosporaceae</taxon>
        <taxon>Podospora</taxon>
    </lineage>
</organism>
<dbReference type="EMBL" id="MU864411">
    <property type="protein sequence ID" value="KAK4186985.1"/>
    <property type="molecule type" value="Genomic_DNA"/>
</dbReference>
<protein>
    <submittedName>
        <fullName evidence="1">Uncharacterized protein</fullName>
    </submittedName>
</protein>
<accession>A0AAN7AIK0</accession>
<evidence type="ECO:0000313" key="2">
    <source>
        <dbReference type="Proteomes" id="UP001302126"/>
    </source>
</evidence>
<keyword evidence="2" id="KW-1185">Reference proteome</keyword>
<dbReference type="AlphaFoldDB" id="A0AAN7AIK0"/>
<evidence type="ECO:0000313" key="1">
    <source>
        <dbReference type="EMBL" id="KAK4186985.1"/>
    </source>
</evidence>
<name>A0AAN7AIK0_9PEZI</name>
<reference evidence="1" key="2">
    <citation type="submission" date="2023-05" db="EMBL/GenBank/DDBJ databases">
        <authorList>
            <consortium name="Lawrence Berkeley National Laboratory"/>
            <person name="Steindorff A."/>
            <person name="Hensen N."/>
            <person name="Bonometti L."/>
            <person name="Westerberg I."/>
            <person name="Brannstrom I.O."/>
            <person name="Guillou S."/>
            <person name="Cros-Aarteil S."/>
            <person name="Calhoun S."/>
            <person name="Haridas S."/>
            <person name="Kuo A."/>
            <person name="Mondo S."/>
            <person name="Pangilinan J."/>
            <person name="Riley R."/>
            <person name="Labutti K."/>
            <person name="Andreopoulos B."/>
            <person name="Lipzen A."/>
            <person name="Chen C."/>
            <person name="Yanf M."/>
            <person name="Daum C."/>
            <person name="Ng V."/>
            <person name="Clum A."/>
            <person name="Ohm R."/>
            <person name="Martin F."/>
            <person name="Silar P."/>
            <person name="Natvig D."/>
            <person name="Lalanne C."/>
            <person name="Gautier V."/>
            <person name="Ament-Velasquez S.L."/>
            <person name="Kruys A."/>
            <person name="Hutchinson M.I."/>
            <person name="Powell A.J."/>
            <person name="Barry K."/>
            <person name="Miller A.N."/>
            <person name="Grigoriev I.V."/>
            <person name="Debuchy R."/>
            <person name="Gladieux P."/>
            <person name="Thoren M.H."/>
            <person name="Johannesson H."/>
        </authorList>
    </citation>
    <scope>NUCLEOTIDE SEQUENCE</scope>
    <source>
        <strain evidence="1">PSN309</strain>
    </source>
</reference>
<gene>
    <name evidence="1" type="ORF">QBC35DRAFT_499787</name>
</gene>
<proteinExistence type="predicted"/>
<sequence>MPEPLGLLVGAVIGAGRAVFHVADLVQAPEEVDSATVDIYACERKLGELIELRKKHSALLDQRPDDLAAIETTISTAWRDLQKAKPILERNRIDEIRFSASRISRRIRWKVVDRNSYRLHEKTVLRNHIEVRDQINRLEQIVRLVPLEMLAEKSKEAERRQKDEFDARQASRDAKALSFLDPVVQEVKPEPEV</sequence>
<reference evidence="1" key="1">
    <citation type="journal article" date="2023" name="Mol. Phylogenet. Evol.">
        <title>Genome-scale phylogeny and comparative genomics of the fungal order Sordariales.</title>
        <authorList>
            <person name="Hensen N."/>
            <person name="Bonometti L."/>
            <person name="Westerberg I."/>
            <person name="Brannstrom I.O."/>
            <person name="Guillou S."/>
            <person name="Cros-Aarteil S."/>
            <person name="Calhoun S."/>
            <person name="Haridas S."/>
            <person name="Kuo A."/>
            <person name="Mondo S."/>
            <person name="Pangilinan J."/>
            <person name="Riley R."/>
            <person name="LaButti K."/>
            <person name="Andreopoulos B."/>
            <person name="Lipzen A."/>
            <person name="Chen C."/>
            <person name="Yan M."/>
            <person name="Daum C."/>
            <person name="Ng V."/>
            <person name="Clum A."/>
            <person name="Steindorff A."/>
            <person name="Ohm R.A."/>
            <person name="Martin F."/>
            <person name="Silar P."/>
            <person name="Natvig D.O."/>
            <person name="Lalanne C."/>
            <person name="Gautier V."/>
            <person name="Ament-Velasquez S.L."/>
            <person name="Kruys A."/>
            <person name="Hutchinson M.I."/>
            <person name="Powell A.J."/>
            <person name="Barry K."/>
            <person name="Miller A.N."/>
            <person name="Grigoriev I.V."/>
            <person name="Debuchy R."/>
            <person name="Gladieux P."/>
            <person name="Hiltunen Thoren M."/>
            <person name="Johannesson H."/>
        </authorList>
    </citation>
    <scope>NUCLEOTIDE SEQUENCE</scope>
    <source>
        <strain evidence="1">PSN309</strain>
    </source>
</reference>